<keyword evidence="3" id="KW-1185">Reference proteome</keyword>
<name>A0A1H6EH43_9ACTN</name>
<dbReference type="EMBL" id="FNVT01000009">
    <property type="protein sequence ID" value="SEG96256.1"/>
    <property type="molecule type" value="Genomic_DNA"/>
</dbReference>
<evidence type="ECO:0000256" key="1">
    <source>
        <dbReference type="SAM" id="MobiDB-lite"/>
    </source>
</evidence>
<evidence type="ECO:0000313" key="2">
    <source>
        <dbReference type="EMBL" id="SEG96256.1"/>
    </source>
</evidence>
<evidence type="ECO:0000313" key="3">
    <source>
        <dbReference type="Proteomes" id="UP000236732"/>
    </source>
</evidence>
<dbReference type="Proteomes" id="UP000236732">
    <property type="component" value="Unassembled WGS sequence"/>
</dbReference>
<organism evidence="2 3">
    <name type="scientific">Nonomuraea solani</name>
    <dbReference type="NCBI Taxonomy" id="1144553"/>
    <lineage>
        <taxon>Bacteria</taxon>
        <taxon>Bacillati</taxon>
        <taxon>Actinomycetota</taxon>
        <taxon>Actinomycetes</taxon>
        <taxon>Streptosporangiales</taxon>
        <taxon>Streptosporangiaceae</taxon>
        <taxon>Nonomuraea</taxon>
    </lineage>
</organism>
<accession>A0A1H6EH43</accession>
<gene>
    <name evidence="2" type="ORF">SAMN05444920_109325</name>
</gene>
<proteinExistence type="predicted"/>
<feature type="region of interest" description="Disordered" evidence="1">
    <location>
        <begin position="1"/>
        <end position="32"/>
    </location>
</feature>
<protein>
    <submittedName>
        <fullName evidence="2">Uncharacterized protein</fullName>
    </submittedName>
</protein>
<reference evidence="2 3" key="1">
    <citation type="submission" date="2016-10" db="EMBL/GenBank/DDBJ databases">
        <authorList>
            <person name="de Groot N.N."/>
        </authorList>
    </citation>
    <scope>NUCLEOTIDE SEQUENCE [LARGE SCALE GENOMIC DNA]</scope>
    <source>
        <strain evidence="2 3">CGMCC 4.7037</strain>
    </source>
</reference>
<feature type="compositionally biased region" description="Polar residues" evidence="1">
    <location>
        <begin position="8"/>
        <end position="27"/>
    </location>
</feature>
<dbReference type="AlphaFoldDB" id="A0A1H6EH43"/>
<sequence length="80" mass="8401">MPPARWYTKTNVLSSPPGRLSSSTATLVDSAPAGRVSAAPSVVTELDIPLGGTMTTASTTYKPITNHGSHRPVLPWTALR</sequence>